<gene>
    <name evidence="1" type="ORF">MRB53_005852</name>
</gene>
<organism evidence="1 2">
    <name type="scientific">Persea americana</name>
    <name type="common">Avocado</name>
    <dbReference type="NCBI Taxonomy" id="3435"/>
    <lineage>
        <taxon>Eukaryota</taxon>
        <taxon>Viridiplantae</taxon>
        <taxon>Streptophyta</taxon>
        <taxon>Embryophyta</taxon>
        <taxon>Tracheophyta</taxon>
        <taxon>Spermatophyta</taxon>
        <taxon>Magnoliopsida</taxon>
        <taxon>Magnoliidae</taxon>
        <taxon>Laurales</taxon>
        <taxon>Lauraceae</taxon>
        <taxon>Persea</taxon>
    </lineage>
</organism>
<comment type="caution">
    <text evidence="1">The sequence shown here is derived from an EMBL/GenBank/DDBJ whole genome shotgun (WGS) entry which is preliminary data.</text>
</comment>
<dbReference type="EMBL" id="CM056810">
    <property type="protein sequence ID" value="KAJ8644104.1"/>
    <property type="molecule type" value="Genomic_DNA"/>
</dbReference>
<protein>
    <submittedName>
        <fullName evidence="1">Uncharacterized protein</fullName>
    </submittedName>
</protein>
<keyword evidence="2" id="KW-1185">Reference proteome</keyword>
<name>A0ACC2MEQ7_PERAE</name>
<evidence type="ECO:0000313" key="2">
    <source>
        <dbReference type="Proteomes" id="UP001234297"/>
    </source>
</evidence>
<proteinExistence type="predicted"/>
<dbReference type="Proteomes" id="UP001234297">
    <property type="component" value="Chromosome 2"/>
</dbReference>
<sequence>MGSQVPEASSFQTRWWSTDTVAVVTGANKGIGLAMVRRLAELGLTVVLTSRDVSKGIRAIESLKSQGLQVQFRQLDVANPTSIHALARWLRETFGGLDILVNNAAISFNNIDENSVEHAETVIQTNFYGPKLLTEALLPLFRRSTTVSRILNISSRLGLLNKLNNPALKKIFLDDERLSEDVIESIVNLFLDHVKHGTWKDEGWPKLWTDYSVSKLALNAYSRVLAKKFKGYGLSVNCFCPGFTKTAMTRGQGNHTAEQAAEIGACVVLMSPDQLPTGKFFTGSKPSLYSKL</sequence>
<accession>A0ACC2MEQ7</accession>
<reference evidence="1 2" key="1">
    <citation type="journal article" date="2022" name="Hortic Res">
        <title>A haplotype resolved chromosomal level avocado genome allows analysis of novel avocado genes.</title>
        <authorList>
            <person name="Nath O."/>
            <person name="Fletcher S.J."/>
            <person name="Hayward A."/>
            <person name="Shaw L.M."/>
            <person name="Masouleh A.K."/>
            <person name="Furtado A."/>
            <person name="Henry R.J."/>
            <person name="Mitter N."/>
        </authorList>
    </citation>
    <scope>NUCLEOTIDE SEQUENCE [LARGE SCALE GENOMIC DNA]</scope>
    <source>
        <strain evidence="2">cv. Hass</strain>
    </source>
</reference>
<evidence type="ECO:0000313" key="1">
    <source>
        <dbReference type="EMBL" id="KAJ8644104.1"/>
    </source>
</evidence>